<dbReference type="VEuPathDB" id="VectorBase:FBgn0031248"/>
<dbReference type="InterPro" id="IPR033116">
    <property type="entry name" value="TRYPSIN_SER"/>
</dbReference>
<feature type="domain" description="Peptidase S1" evidence="9">
    <location>
        <begin position="33"/>
        <end position="272"/>
    </location>
</feature>
<dbReference type="MEROPS" id="S01.B67"/>
<evidence type="ECO:0000259" key="9">
    <source>
        <dbReference type="PROSITE" id="PS50240"/>
    </source>
</evidence>
<evidence type="ECO:0000256" key="6">
    <source>
        <dbReference type="ARBA" id="ARBA00023157"/>
    </source>
</evidence>
<dbReference type="PANTHER" id="PTHR24264:SF65">
    <property type="entry name" value="SRCR DOMAIN-CONTAINING PROTEIN"/>
    <property type="match status" value="1"/>
</dbReference>
<dbReference type="GO" id="GO:0006508">
    <property type="term" value="P:proteolysis"/>
    <property type="evidence" value="ECO:0000255"/>
    <property type="project" value="FlyBase"/>
</dbReference>
<dbReference type="FlyBase" id="FBgn0031248">
    <property type="gene designation" value="CG11912"/>
</dbReference>
<dbReference type="Bgee" id="FBgn0031248">
    <property type="expression patterns" value="Expressed in midgut large flat cell (Drosophila) in digestive tract and 16 other cell types or tissues"/>
</dbReference>
<feature type="non-terminal residue" evidence="10">
    <location>
        <position position="1"/>
    </location>
</feature>
<keyword evidence="6" id="KW-1015">Disulfide bond</keyword>
<dbReference type="Pfam" id="PF00089">
    <property type="entry name" value="Trypsin"/>
    <property type="match status" value="1"/>
</dbReference>
<evidence type="ECO:0000256" key="4">
    <source>
        <dbReference type="ARBA" id="ARBA00022801"/>
    </source>
</evidence>
<dbReference type="PANTHER" id="PTHR24264">
    <property type="entry name" value="TRYPSIN-RELATED"/>
    <property type="match status" value="1"/>
</dbReference>
<keyword evidence="4 7" id="KW-0378">Hydrolase</keyword>
<dbReference type="ExpressionAtlas" id="Q7K2S5">
    <property type="expression patterns" value="baseline and differential"/>
</dbReference>
<dbReference type="PhylomeDB" id="Q7K2S5"/>
<dbReference type="PROSITE" id="PS00134">
    <property type="entry name" value="TRYPSIN_HIS"/>
    <property type="match status" value="1"/>
</dbReference>
<keyword evidence="5 7" id="KW-0720">Serine protease</keyword>
<dbReference type="FunFam" id="2.40.10.10:FF:000137">
    <property type="entry name" value="GD22965"/>
    <property type="match status" value="1"/>
</dbReference>
<organism evidence="10">
    <name type="scientific">Drosophila melanogaster</name>
    <name type="common">Fruit fly</name>
    <dbReference type="NCBI Taxonomy" id="7227"/>
    <lineage>
        <taxon>Eukaryota</taxon>
        <taxon>Metazoa</taxon>
        <taxon>Ecdysozoa</taxon>
        <taxon>Arthropoda</taxon>
        <taxon>Hexapoda</taxon>
        <taxon>Insecta</taxon>
        <taxon>Pterygota</taxon>
        <taxon>Neoptera</taxon>
        <taxon>Endopterygota</taxon>
        <taxon>Diptera</taxon>
        <taxon>Brachycera</taxon>
        <taxon>Muscomorpha</taxon>
        <taxon>Ephydroidea</taxon>
        <taxon>Drosophilidae</taxon>
        <taxon>Drosophila</taxon>
        <taxon>Sophophora</taxon>
    </lineage>
</organism>
<dbReference type="Gene3D" id="2.40.10.10">
    <property type="entry name" value="Trypsin-like serine proteases"/>
    <property type="match status" value="1"/>
</dbReference>
<dbReference type="SMART" id="SM00020">
    <property type="entry name" value="Tryp_SPc"/>
    <property type="match status" value="1"/>
</dbReference>
<dbReference type="OrthoDB" id="10061449at2759"/>
<dbReference type="EMBL" id="AY060697">
    <property type="protein sequence ID" value="AAL28245.2"/>
    <property type="molecule type" value="mRNA"/>
</dbReference>
<dbReference type="InterPro" id="IPR018114">
    <property type="entry name" value="TRYPSIN_HIS"/>
</dbReference>
<evidence type="ECO:0000313" key="11">
    <source>
        <dbReference type="FlyBase" id="FBgn0031248"/>
    </source>
</evidence>
<keyword evidence="3 7" id="KW-0645">Protease</keyword>
<feature type="chain" id="PRO_5004287724" evidence="8">
    <location>
        <begin position="21"/>
        <end position="274"/>
    </location>
</feature>
<dbReference type="CDD" id="cd00190">
    <property type="entry name" value="Tryp_SPc"/>
    <property type="match status" value="1"/>
</dbReference>
<evidence type="ECO:0000256" key="8">
    <source>
        <dbReference type="SAM" id="SignalP"/>
    </source>
</evidence>
<dbReference type="InterPro" id="IPR050127">
    <property type="entry name" value="Serine_Proteases_S1"/>
</dbReference>
<dbReference type="PROSITE" id="PS50240">
    <property type="entry name" value="TRYPSIN_DOM"/>
    <property type="match status" value="1"/>
</dbReference>
<dbReference type="InterPro" id="IPR009003">
    <property type="entry name" value="Peptidase_S1_PA"/>
</dbReference>
<name>Q7K2S5_DROME</name>
<dbReference type="PRINTS" id="PR00722">
    <property type="entry name" value="CHYMOTRYPSIN"/>
</dbReference>
<evidence type="ECO:0000256" key="3">
    <source>
        <dbReference type="ARBA" id="ARBA00022670"/>
    </source>
</evidence>
<dbReference type="GO" id="GO:0004252">
    <property type="term" value="F:serine-type endopeptidase activity"/>
    <property type="evidence" value="ECO:0000255"/>
    <property type="project" value="FlyBase"/>
</dbReference>
<accession>Q7K2S5</accession>
<gene>
    <name evidence="10 11" type="ORF">CG11912</name>
</gene>
<feature type="signal peptide" evidence="8">
    <location>
        <begin position="1"/>
        <end position="20"/>
    </location>
</feature>
<keyword evidence="8" id="KW-0732">Signal</keyword>
<dbReference type="HOGENOM" id="CLU_006842_7_0_1"/>
<dbReference type="InterPro" id="IPR043504">
    <property type="entry name" value="Peptidase_S1_PA_chymotrypsin"/>
</dbReference>
<dbReference type="InterPro" id="IPR001314">
    <property type="entry name" value="Peptidase_S1A"/>
</dbReference>
<dbReference type="InterPro" id="IPR001254">
    <property type="entry name" value="Trypsin_dom"/>
</dbReference>
<dbReference type="SUPFAM" id="SSF50494">
    <property type="entry name" value="Trypsin-like serine proteases"/>
    <property type="match status" value="1"/>
</dbReference>
<evidence type="ECO:0000256" key="7">
    <source>
        <dbReference type="RuleBase" id="RU363034"/>
    </source>
</evidence>
<dbReference type="GO" id="GO:0005576">
    <property type="term" value="C:extracellular region"/>
    <property type="evidence" value="ECO:0007669"/>
    <property type="project" value="UniProtKB-SubCell"/>
</dbReference>
<evidence type="ECO:0000256" key="1">
    <source>
        <dbReference type="ARBA" id="ARBA00004613"/>
    </source>
</evidence>
<sequence length="274" mass="29055">ELKMKQFAVIFALALASVSAISVPQPGFPEGRIINGYEAAKGEAPYIVSLQTTSNSHFCAGSLLDEVTIVTAAHCLTYNQGQAVAGAHSRTDQENVQIRKFTNAQYVIHENYGGGVGPNDIGLILLKEEDAFDLNAVARDGSNPVSAVSLPSKTFQGTSDGYLYGWGRDNSGLLPLNLQKLDAIIVDYNECKAALPSNNSLAETNVCTHTPGKADGSCNGDSGGPLVSQSSSRGAELIGIVSWGYTPCLSTTYPSVYTSVSSFLPWIDENRKAK</sequence>
<proteinExistence type="evidence at transcript level"/>
<dbReference type="AGR" id="FB:FBgn0031248"/>
<comment type="subcellular location">
    <subcellularLocation>
        <location evidence="1">Secreted</location>
    </subcellularLocation>
</comment>
<protein>
    <submittedName>
        <fullName evidence="10">GH13929p</fullName>
    </submittedName>
</protein>
<evidence type="ECO:0000256" key="5">
    <source>
        <dbReference type="ARBA" id="ARBA00022825"/>
    </source>
</evidence>
<evidence type="ECO:0000313" key="10">
    <source>
        <dbReference type="EMBL" id="AAL28245.2"/>
    </source>
</evidence>
<dbReference type="PROSITE" id="PS00135">
    <property type="entry name" value="TRYPSIN_SER"/>
    <property type="match status" value="1"/>
</dbReference>
<dbReference type="AlphaFoldDB" id="Q7K2S5"/>
<reference evidence="10" key="1">
    <citation type="submission" date="2003-01" db="EMBL/GenBank/DDBJ databases">
        <authorList>
            <person name="Stapleton M."/>
            <person name="Brokstein P."/>
            <person name="Hong L."/>
            <person name="Agbayani A."/>
            <person name="Carlson J."/>
            <person name="Champe M."/>
            <person name="Chavez C."/>
            <person name="Dorsett V."/>
            <person name="Dresnek D."/>
            <person name="Farfan D."/>
            <person name="Frise E."/>
            <person name="George R."/>
            <person name="Gonzalez M."/>
            <person name="Guarin H."/>
            <person name="Kronmiller B."/>
            <person name="Li P."/>
            <person name="Liao G."/>
            <person name="Miranda A."/>
            <person name="Mungall C.J."/>
            <person name="Nunoo J."/>
            <person name="Pacleb J."/>
            <person name="Paragas V."/>
            <person name="Park S."/>
            <person name="Patel S."/>
            <person name="Phouanenavong S."/>
            <person name="Wan K."/>
            <person name="Yu C."/>
            <person name="Lewis S.E."/>
            <person name="Rubin G.M."/>
            <person name="Celniker S."/>
        </authorList>
    </citation>
    <scope>NUCLEOTIDE SEQUENCE</scope>
    <source>
        <strain evidence="10">Berkeley</strain>
    </source>
</reference>
<evidence type="ECO:0000256" key="2">
    <source>
        <dbReference type="ARBA" id="ARBA00022525"/>
    </source>
</evidence>
<keyword evidence="2" id="KW-0964">Secreted</keyword>